<feature type="signal peptide" evidence="1">
    <location>
        <begin position="1"/>
        <end position="20"/>
    </location>
</feature>
<gene>
    <name evidence="3" type="ORF">HLB23_35720</name>
</gene>
<organism evidence="3 4">
    <name type="scientific">Nocardia uniformis</name>
    <dbReference type="NCBI Taxonomy" id="53432"/>
    <lineage>
        <taxon>Bacteria</taxon>
        <taxon>Bacillati</taxon>
        <taxon>Actinomycetota</taxon>
        <taxon>Actinomycetes</taxon>
        <taxon>Mycobacteriales</taxon>
        <taxon>Nocardiaceae</taxon>
        <taxon>Nocardia</taxon>
    </lineage>
</organism>
<dbReference type="PANTHER" id="PTHR35535:SF1">
    <property type="entry name" value="HEAT SHOCK PROTEIN HSLJ"/>
    <property type="match status" value="1"/>
</dbReference>
<dbReference type="AlphaFoldDB" id="A0A849CEN2"/>
<evidence type="ECO:0000313" key="3">
    <source>
        <dbReference type="EMBL" id="NNH75140.1"/>
    </source>
</evidence>
<dbReference type="Gene3D" id="2.40.128.270">
    <property type="match status" value="2"/>
</dbReference>
<keyword evidence="4" id="KW-1185">Reference proteome</keyword>
<dbReference type="Pfam" id="PF03724">
    <property type="entry name" value="META"/>
    <property type="match status" value="2"/>
</dbReference>
<feature type="domain" description="DUF306" evidence="2">
    <location>
        <begin position="38"/>
        <end position="136"/>
    </location>
</feature>
<reference evidence="3 4" key="1">
    <citation type="submission" date="2020-05" db="EMBL/GenBank/DDBJ databases">
        <title>MicrobeNet Type strains.</title>
        <authorList>
            <person name="Nicholson A.C."/>
        </authorList>
    </citation>
    <scope>NUCLEOTIDE SEQUENCE [LARGE SCALE GENOMIC DNA]</scope>
    <source>
        <strain evidence="3 4">JCM 3224</strain>
    </source>
</reference>
<evidence type="ECO:0000313" key="4">
    <source>
        <dbReference type="Proteomes" id="UP000586827"/>
    </source>
</evidence>
<dbReference type="RefSeq" id="WP_084521982.1">
    <property type="nucleotide sequence ID" value="NZ_JABELX010000019.1"/>
</dbReference>
<dbReference type="PANTHER" id="PTHR35535">
    <property type="entry name" value="HEAT SHOCK PROTEIN HSLJ"/>
    <property type="match status" value="1"/>
</dbReference>
<dbReference type="Proteomes" id="UP000586827">
    <property type="component" value="Unassembled WGS sequence"/>
</dbReference>
<dbReference type="InterPro" id="IPR038670">
    <property type="entry name" value="HslJ-like_sf"/>
</dbReference>
<protein>
    <submittedName>
        <fullName evidence="3">META domain-containing protein</fullName>
    </submittedName>
</protein>
<dbReference type="EMBL" id="JABELX010000019">
    <property type="protein sequence ID" value="NNH75140.1"/>
    <property type="molecule type" value="Genomic_DNA"/>
</dbReference>
<evidence type="ECO:0000259" key="2">
    <source>
        <dbReference type="Pfam" id="PF03724"/>
    </source>
</evidence>
<dbReference type="InterPro" id="IPR053147">
    <property type="entry name" value="Hsp_HslJ-like"/>
</dbReference>
<sequence>MPATRVWGGFVLALTAAVVAGCSSSGDDTAPTPTPMGRAFVSTEVEGRPIPGGGPMNLSFAEDRVSANSGCNTATGPVNLEGHVLTVDQLAATLMGCPDERGAADEWQDGLLRSRPSWTLDGDTLTLSGNDSTVTLLDRKVAHPDKPLVGTNWIVTAVITNDAEVRSQTLEEVRPTLLIGSDGAVSGTAGCNRIMGSAEVIGTDATFQIGTTKMMCDPQVMEVEQQVLTTLSGKTTGTIDSDTLTLRNTENGTGLKLRAE</sequence>
<dbReference type="PROSITE" id="PS51257">
    <property type="entry name" value="PROKAR_LIPOPROTEIN"/>
    <property type="match status" value="1"/>
</dbReference>
<accession>A0A849CEN2</accession>
<comment type="caution">
    <text evidence="3">The sequence shown here is derived from an EMBL/GenBank/DDBJ whole genome shotgun (WGS) entry which is preliminary data.</text>
</comment>
<dbReference type="InterPro" id="IPR005184">
    <property type="entry name" value="DUF306_Meta_HslJ"/>
</dbReference>
<keyword evidence="1" id="KW-0732">Signal</keyword>
<proteinExistence type="predicted"/>
<evidence type="ECO:0000256" key="1">
    <source>
        <dbReference type="SAM" id="SignalP"/>
    </source>
</evidence>
<feature type="chain" id="PRO_5038669240" evidence="1">
    <location>
        <begin position="21"/>
        <end position="260"/>
    </location>
</feature>
<feature type="domain" description="DUF306" evidence="2">
    <location>
        <begin position="146"/>
        <end position="253"/>
    </location>
</feature>
<name>A0A849CEN2_9NOCA</name>